<name>A0A136IU80_9PEZI</name>
<evidence type="ECO:0000313" key="2">
    <source>
        <dbReference type="EMBL" id="KXJ88477.1"/>
    </source>
</evidence>
<dbReference type="OrthoDB" id="3766406at2759"/>
<gene>
    <name evidence="2" type="ORF">Micbo1qcDRAFT_178099</name>
</gene>
<accession>A0A136IU80</accession>
<dbReference type="Proteomes" id="UP000070501">
    <property type="component" value="Unassembled WGS sequence"/>
</dbReference>
<evidence type="ECO:0000313" key="3">
    <source>
        <dbReference type="Proteomes" id="UP000070501"/>
    </source>
</evidence>
<feature type="domain" description="F-box" evidence="1">
    <location>
        <begin position="70"/>
        <end position="117"/>
    </location>
</feature>
<keyword evidence="3" id="KW-1185">Reference proteome</keyword>
<dbReference type="AlphaFoldDB" id="A0A136IU80"/>
<evidence type="ECO:0000259" key="1">
    <source>
        <dbReference type="PROSITE" id="PS50181"/>
    </source>
</evidence>
<proteinExistence type="predicted"/>
<protein>
    <recommendedName>
        <fullName evidence="1">F-box domain-containing protein</fullName>
    </recommendedName>
</protein>
<sequence length="389" mass="43691">MLATIKNVIIERLQNAMVGLTLQAGISLFQDAPIAREFATTSTQWYARAHNQNGWTQDASDSDLPIVQPSIKLEDLPAELILSVMDVAGATDALCLALTCKRNYQVLRQHSHVHERVLDESELQLLLERLEKDTPGIFYCMRGQVLVSLYPVETQKPFPCILPSTHDCCPIDPQLSFRPDVYPGDMVFFGTPNQHVLTFCSARAVTNHAVLGPHAGVPASTLAVKYPTVQMGVCTAEESWQARTTITTKELMLSSTRSWTFASEDLIPKFLAQLSDQSMYAIWACHHHRPHALGGTMSKNRLNNRFNGSPHTGQCESCHTQWALALTWSLISWGTATLTLTTWHNLGPCRSPVEDKWRRSRAIFPPPRLNYEKDALRKQWEQDTDVDVQ</sequence>
<dbReference type="InParanoid" id="A0A136IU80"/>
<dbReference type="EMBL" id="KQ964258">
    <property type="protein sequence ID" value="KXJ88477.1"/>
    <property type="molecule type" value="Genomic_DNA"/>
</dbReference>
<dbReference type="PROSITE" id="PS50181">
    <property type="entry name" value="FBOX"/>
    <property type="match status" value="1"/>
</dbReference>
<organism evidence="2 3">
    <name type="scientific">Microdochium bolleyi</name>
    <dbReference type="NCBI Taxonomy" id="196109"/>
    <lineage>
        <taxon>Eukaryota</taxon>
        <taxon>Fungi</taxon>
        <taxon>Dikarya</taxon>
        <taxon>Ascomycota</taxon>
        <taxon>Pezizomycotina</taxon>
        <taxon>Sordariomycetes</taxon>
        <taxon>Xylariomycetidae</taxon>
        <taxon>Xylariales</taxon>
        <taxon>Microdochiaceae</taxon>
        <taxon>Microdochium</taxon>
    </lineage>
</organism>
<reference evidence="3" key="1">
    <citation type="submission" date="2016-02" db="EMBL/GenBank/DDBJ databases">
        <title>Draft genome sequence of Microdochium bolleyi, a fungal endophyte of beachgrass.</title>
        <authorList>
            <consortium name="DOE Joint Genome Institute"/>
            <person name="David A.S."/>
            <person name="May G."/>
            <person name="Haridas S."/>
            <person name="Lim J."/>
            <person name="Wang M."/>
            <person name="Labutti K."/>
            <person name="Lipzen A."/>
            <person name="Barry K."/>
            <person name="Grigoriev I.V."/>
        </authorList>
    </citation>
    <scope>NUCLEOTIDE SEQUENCE [LARGE SCALE GENOMIC DNA]</scope>
    <source>
        <strain evidence="3">J235TASD1</strain>
    </source>
</reference>
<dbReference type="InterPro" id="IPR001810">
    <property type="entry name" value="F-box_dom"/>
</dbReference>